<comment type="subunit">
    <text evidence="2">Homodimer.</text>
</comment>
<dbReference type="GO" id="GO:0008289">
    <property type="term" value="F:lipid binding"/>
    <property type="evidence" value="ECO:0007669"/>
    <property type="project" value="UniProtKB-UniRule"/>
</dbReference>
<keyword evidence="5" id="KW-1185">Reference proteome</keyword>
<dbReference type="PROSITE" id="PS00213">
    <property type="entry name" value="LIPOCALIN"/>
    <property type="match status" value="1"/>
</dbReference>
<reference evidence="5" key="1">
    <citation type="submission" date="2016-09" db="EMBL/GenBank/DDBJ databases">
        <authorList>
            <person name="Varghese N."/>
            <person name="Submissions S."/>
        </authorList>
    </citation>
    <scope>NUCLEOTIDE SEQUENCE [LARGE SCALE GENOMIC DNA]</scope>
    <source>
        <strain evidence="5">ANC 4422</strain>
    </source>
</reference>
<gene>
    <name evidence="4" type="ORF">SAMN05421733_103203</name>
</gene>
<comment type="subcellular location">
    <subcellularLocation>
        <location evidence="2">Cell outer membrane</location>
    </subcellularLocation>
</comment>
<dbReference type="InterPro" id="IPR012674">
    <property type="entry name" value="Calycin"/>
</dbReference>
<keyword evidence="2" id="KW-0472">Membrane</keyword>
<keyword evidence="2" id="KW-0998">Cell outer membrane</keyword>
<dbReference type="GO" id="GO:0009279">
    <property type="term" value="C:cell outer membrane"/>
    <property type="evidence" value="ECO:0007669"/>
    <property type="project" value="UniProtKB-SubCell"/>
</dbReference>
<dbReference type="RefSeq" id="WP_092747159.1">
    <property type="nucleotide sequence ID" value="NZ_FMYL01000003.1"/>
</dbReference>
<dbReference type="PIRSF" id="PIRSF036893">
    <property type="entry name" value="Lipocalin_ApoD"/>
    <property type="match status" value="1"/>
</dbReference>
<dbReference type="Proteomes" id="UP000242501">
    <property type="component" value="Unassembled WGS sequence"/>
</dbReference>
<dbReference type="Pfam" id="PF08212">
    <property type="entry name" value="Lipocalin_2"/>
    <property type="match status" value="1"/>
</dbReference>
<dbReference type="PRINTS" id="PR01171">
    <property type="entry name" value="BCTLIPOCALIN"/>
</dbReference>
<sequence length="185" mass="21076">MKKKNLLFATVAIGVGVVLYRKKKSKSVTHTPQAIESVDLSKYLGQWYEIARLPNYFQDRASYNTSAHYALNPDQTIAVTNRCIDKKGRNKTAKGTAFVQNKGNSQLKVSFLPKCLQWLPCTKGDYWVLRLDEDYQTALIGDGQHKYLWLLARTPEISEETRQSFLDTAIEQGYDLSSLIVGEHR</sequence>
<dbReference type="PANTHER" id="PTHR10612:SF34">
    <property type="entry name" value="APOLIPOPROTEIN D"/>
    <property type="match status" value="1"/>
</dbReference>
<dbReference type="PANTHER" id="PTHR10612">
    <property type="entry name" value="APOLIPOPROTEIN D"/>
    <property type="match status" value="1"/>
</dbReference>
<dbReference type="InterPro" id="IPR022272">
    <property type="entry name" value="Lipocalin_CS"/>
</dbReference>
<accession>A0A1G6H4U1</accession>
<dbReference type="EMBL" id="FMYL01000003">
    <property type="protein sequence ID" value="SDB88456.1"/>
    <property type="molecule type" value="Genomic_DNA"/>
</dbReference>
<dbReference type="InterPro" id="IPR022271">
    <property type="entry name" value="Lipocalin_ApoD"/>
</dbReference>
<evidence type="ECO:0000256" key="1">
    <source>
        <dbReference type="ARBA" id="ARBA00006889"/>
    </source>
</evidence>
<keyword evidence="2 4" id="KW-0449">Lipoprotein</keyword>
<protein>
    <recommendedName>
        <fullName evidence="2">Outer membrane lipoprotein Blc</fullName>
    </recommendedName>
</protein>
<dbReference type="InterPro" id="IPR000566">
    <property type="entry name" value="Lipocln_cytosolic_FA-bd_dom"/>
</dbReference>
<dbReference type="Gene3D" id="2.40.128.20">
    <property type="match status" value="1"/>
</dbReference>
<dbReference type="SUPFAM" id="SSF50814">
    <property type="entry name" value="Lipocalins"/>
    <property type="match status" value="1"/>
</dbReference>
<evidence type="ECO:0000313" key="5">
    <source>
        <dbReference type="Proteomes" id="UP000242501"/>
    </source>
</evidence>
<dbReference type="CDD" id="cd19438">
    <property type="entry name" value="lipocalin_Blc-like"/>
    <property type="match status" value="1"/>
</dbReference>
<dbReference type="OrthoDB" id="9793905at2"/>
<proteinExistence type="inferred from homology"/>
<dbReference type="InterPro" id="IPR002446">
    <property type="entry name" value="Lipocalin_bac"/>
</dbReference>
<evidence type="ECO:0000256" key="2">
    <source>
        <dbReference type="PIRNR" id="PIRNR036893"/>
    </source>
</evidence>
<organism evidence="4 5">
    <name type="scientific">Acinetobacter boissieri</name>
    <dbReference type="NCBI Taxonomy" id="1219383"/>
    <lineage>
        <taxon>Bacteria</taxon>
        <taxon>Pseudomonadati</taxon>
        <taxon>Pseudomonadota</taxon>
        <taxon>Gammaproteobacteria</taxon>
        <taxon>Moraxellales</taxon>
        <taxon>Moraxellaceae</taxon>
        <taxon>Acinetobacter</taxon>
    </lineage>
</organism>
<name>A0A1G6H4U1_9GAMM</name>
<dbReference type="AlphaFoldDB" id="A0A1G6H4U1"/>
<evidence type="ECO:0000259" key="3">
    <source>
        <dbReference type="Pfam" id="PF08212"/>
    </source>
</evidence>
<evidence type="ECO:0000313" key="4">
    <source>
        <dbReference type="EMBL" id="SDB88456.1"/>
    </source>
</evidence>
<dbReference type="GO" id="GO:0006950">
    <property type="term" value="P:response to stress"/>
    <property type="evidence" value="ECO:0007669"/>
    <property type="project" value="UniProtKB-ARBA"/>
</dbReference>
<comment type="function">
    <text evidence="2">Involved in the storage or transport of lipids necessary for membrane maintenance under stressful conditions. Displays a binding preference for lysophospholipids.</text>
</comment>
<keyword evidence="2" id="KW-0446">Lipid-binding</keyword>
<feature type="domain" description="Lipocalin/cytosolic fatty-acid binding" evidence="3">
    <location>
        <begin position="38"/>
        <end position="181"/>
    </location>
</feature>
<comment type="similarity">
    <text evidence="1 2">Belongs to the calycin superfamily. Lipocalin family.</text>
</comment>
<dbReference type="InterPro" id="IPR047202">
    <property type="entry name" value="Lipocalin_Blc-like_dom"/>
</dbReference>